<protein>
    <recommendedName>
        <fullName evidence="5">Pseudouridine synthase</fullName>
        <ecNumber evidence="5">5.4.99.-</ecNumber>
    </recommendedName>
</protein>
<dbReference type="Gene3D" id="3.10.290.10">
    <property type="entry name" value="RNA-binding S4 domain"/>
    <property type="match status" value="1"/>
</dbReference>
<dbReference type="Gene3D" id="3.30.2350.10">
    <property type="entry name" value="Pseudouridine synthase"/>
    <property type="match status" value="1"/>
</dbReference>
<dbReference type="AlphaFoldDB" id="A0A1L3GMI8"/>
<sequence length="305" mass="34395">MASKIYRLTVDSQASGQRIDQYVAGQIEDLSRGVVRKVIDLGGVHLAGRRIGRCSQAVRAGQSIEVYLDGRPLDKFSLLSEHVLFQDDYLLIIDKPPGIDFQPTHARFKGTLYDATLRFIESTAAGKGKVSLGMVQRLDRDTSGVTVFSIHQRAHRAMTRMFADRRVDKRYRTLVFGHLNEKEGEFRSLLARQHRTNLMKSVKKGGKEAITRYRVVEEFAESTLVEVELITGRSHQIRAHFSEAGHPLLGDTRYGGPAHISGYEIQRSMLHAFRLSFEHPVSHENLMFEAPLPEDMAGLLVRLAN</sequence>
<keyword evidence="2 5" id="KW-0413">Isomerase</keyword>
<dbReference type="STRING" id="1842532.A7E78_04235"/>
<evidence type="ECO:0000256" key="1">
    <source>
        <dbReference type="ARBA" id="ARBA00010876"/>
    </source>
</evidence>
<dbReference type="PANTHER" id="PTHR21600:SF44">
    <property type="entry name" value="RIBOSOMAL LARGE SUBUNIT PSEUDOURIDINE SYNTHASE D"/>
    <property type="match status" value="1"/>
</dbReference>
<dbReference type="OrthoDB" id="128480at2"/>
<comment type="function">
    <text evidence="5">Responsible for synthesis of pseudouridine from uracil.</text>
</comment>
<dbReference type="GO" id="GO:0003723">
    <property type="term" value="F:RNA binding"/>
    <property type="evidence" value="ECO:0007669"/>
    <property type="project" value="UniProtKB-KW"/>
</dbReference>
<feature type="domain" description="Pseudouridine synthase RsuA/RluA-like" evidence="6">
    <location>
        <begin position="89"/>
        <end position="242"/>
    </location>
</feature>
<evidence type="ECO:0000313" key="7">
    <source>
        <dbReference type="EMBL" id="APG27110.1"/>
    </source>
</evidence>
<evidence type="ECO:0000256" key="4">
    <source>
        <dbReference type="PROSITE-ProRule" id="PRU00182"/>
    </source>
</evidence>
<dbReference type="PANTHER" id="PTHR21600">
    <property type="entry name" value="MITOCHONDRIAL RNA PSEUDOURIDINE SYNTHASE"/>
    <property type="match status" value="1"/>
</dbReference>
<dbReference type="GO" id="GO:0140098">
    <property type="term" value="F:catalytic activity, acting on RNA"/>
    <property type="evidence" value="ECO:0007669"/>
    <property type="project" value="UniProtKB-ARBA"/>
</dbReference>
<dbReference type="InterPro" id="IPR036986">
    <property type="entry name" value="S4_RNA-bd_sf"/>
</dbReference>
<reference evidence="7 8" key="1">
    <citation type="journal article" date="2017" name="Genome Announc.">
        <title>Complete Genome Sequences of Two Acetylene-Fermenting Pelobacter acetylenicus Strains.</title>
        <authorList>
            <person name="Sutton J.M."/>
            <person name="Baesman S.M."/>
            <person name="Fierst J.L."/>
            <person name="Poret-Peterson A.T."/>
            <person name="Oremland R.S."/>
            <person name="Dunlap D.S."/>
            <person name="Akob D.M."/>
        </authorList>
    </citation>
    <scope>NUCLEOTIDE SEQUENCE [LARGE SCALE GENOMIC DNA]</scope>
    <source>
        <strain evidence="7 8">SFB93</strain>
    </source>
</reference>
<dbReference type="KEGG" id="pef:A7E78_04235"/>
<dbReference type="RefSeq" id="WP_072283072.1">
    <property type="nucleotide sequence ID" value="NZ_CP015519.1"/>
</dbReference>
<feature type="active site" evidence="3">
    <location>
        <position position="139"/>
    </location>
</feature>
<evidence type="ECO:0000313" key="8">
    <source>
        <dbReference type="Proteomes" id="UP000182517"/>
    </source>
</evidence>
<evidence type="ECO:0000256" key="2">
    <source>
        <dbReference type="ARBA" id="ARBA00023235"/>
    </source>
</evidence>
<evidence type="ECO:0000256" key="3">
    <source>
        <dbReference type="PIRSR" id="PIRSR606225-1"/>
    </source>
</evidence>
<dbReference type="EMBL" id="CP015519">
    <property type="protein sequence ID" value="APG27110.1"/>
    <property type="molecule type" value="Genomic_DNA"/>
</dbReference>
<keyword evidence="8" id="KW-1185">Reference proteome</keyword>
<name>A0A1L3GMI8_9BACT</name>
<dbReference type="InterPro" id="IPR050188">
    <property type="entry name" value="RluA_PseudoU_synthase"/>
</dbReference>
<dbReference type="Proteomes" id="UP000182517">
    <property type="component" value="Chromosome"/>
</dbReference>
<dbReference type="SUPFAM" id="SSF55174">
    <property type="entry name" value="Alpha-L RNA-binding motif"/>
    <property type="match status" value="1"/>
</dbReference>
<gene>
    <name evidence="7" type="ORF">A7E78_04235</name>
</gene>
<evidence type="ECO:0000259" key="6">
    <source>
        <dbReference type="Pfam" id="PF00849"/>
    </source>
</evidence>
<organism evidence="7 8">
    <name type="scientific">Syntrophotalea acetylenivorans</name>
    <dbReference type="NCBI Taxonomy" id="1842532"/>
    <lineage>
        <taxon>Bacteria</taxon>
        <taxon>Pseudomonadati</taxon>
        <taxon>Thermodesulfobacteriota</taxon>
        <taxon>Desulfuromonadia</taxon>
        <taxon>Desulfuromonadales</taxon>
        <taxon>Syntrophotaleaceae</taxon>
        <taxon>Syntrophotalea</taxon>
    </lineage>
</organism>
<dbReference type="SUPFAM" id="SSF55120">
    <property type="entry name" value="Pseudouridine synthase"/>
    <property type="match status" value="1"/>
</dbReference>
<dbReference type="InterPro" id="IPR006145">
    <property type="entry name" value="PsdUridine_synth_RsuA/RluA"/>
</dbReference>
<evidence type="ECO:0000256" key="5">
    <source>
        <dbReference type="RuleBase" id="RU362028"/>
    </source>
</evidence>
<proteinExistence type="inferred from homology"/>
<dbReference type="GO" id="GO:0009982">
    <property type="term" value="F:pseudouridine synthase activity"/>
    <property type="evidence" value="ECO:0007669"/>
    <property type="project" value="InterPro"/>
</dbReference>
<dbReference type="PROSITE" id="PS50889">
    <property type="entry name" value="S4"/>
    <property type="match status" value="1"/>
</dbReference>
<comment type="similarity">
    <text evidence="1 5">Belongs to the pseudouridine synthase RluA family.</text>
</comment>
<dbReference type="CDD" id="cd00165">
    <property type="entry name" value="S4"/>
    <property type="match status" value="1"/>
</dbReference>
<dbReference type="EC" id="5.4.99.-" evidence="5"/>
<dbReference type="InterPro" id="IPR006225">
    <property type="entry name" value="PsdUridine_synth_RluC/D"/>
</dbReference>
<accession>A0A1L3GMI8</accession>
<dbReference type="CDD" id="cd02869">
    <property type="entry name" value="PseudoU_synth_RluA_like"/>
    <property type="match status" value="1"/>
</dbReference>
<dbReference type="NCBIfam" id="TIGR00005">
    <property type="entry name" value="rluA_subfam"/>
    <property type="match status" value="1"/>
</dbReference>
<dbReference type="InterPro" id="IPR020103">
    <property type="entry name" value="PsdUridine_synth_cat_dom_sf"/>
</dbReference>
<comment type="catalytic activity">
    <reaction evidence="5">
        <text>a uridine in RNA = a pseudouridine in RNA</text>
        <dbReference type="Rhea" id="RHEA:48348"/>
        <dbReference type="Rhea" id="RHEA-COMP:12068"/>
        <dbReference type="Rhea" id="RHEA-COMP:12069"/>
        <dbReference type="ChEBI" id="CHEBI:65314"/>
        <dbReference type="ChEBI" id="CHEBI:65315"/>
    </reaction>
</comment>
<dbReference type="Pfam" id="PF00849">
    <property type="entry name" value="PseudoU_synth_2"/>
    <property type="match status" value="1"/>
</dbReference>
<keyword evidence="4" id="KW-0694">RNA-binding</keyword>
<dbReference type="GO" id="GO:0000455">
    <property type="term" value="P:enzyme-directed rRNA pseudouridine synthesis"/>
    <property type="evidence" value="ECO:0007669"/>
    <property type="project" value="TreeGrafter"/>
</dbReference>